<keyword evidence="2" id="KW-1185">Reference proteome</keyword>
<comment type="caution">
    <text evidence="1">The sequence shown here is derived from an EMBL/GenBank/DDBJ whole genome shotgun (WGS) entry which is preliminary data.</text>
</comment>
<evidence type="ECO:0000313" key="1">
    <source>
        <dbReference type="EMBL" id="GIM28732.1"/>
    </source>
</evidence>
<evidence type="ECO:0008006" key="3">
    <source>
        <dbReference type="Google" id="ProtNLM"/>
    </source>
</evidence>
<dbReference type="InterPro" id="IPR041881">
    <property type="entry name" value="PqqD_sf"/>
</dbReference>
<dbReference type="EMBL" id="BOPZ01000009">
    <property type="protein sequence ID" value="GIM28732.1"/>
    <property type="molecule type" value="Genomic_DNA"/>
</dbReference>
<organism evidence="1 2">
    <name type="scientific">Clostridium polyendosporum</name>
    <dbReference type="NCBI Taxonomy" id="69208"/>
    <lineage>
        <taxon>Bacteria</taxon>
        <taxon>Bacillati</taxon>
        <taxon>Bacillota</taxon>
        <taxon>Clostridia</taxon>
        <taxon>Eubacteriales</taxon>
        <taxon>Clostridiaceae</taxon>
        <taxon>Clostridium</taxon>
    </lineage>
</organism>
<gene>
    <name evidence="1" type="ORF">CPJCM30710_13980</name>
</gene>
<dbReference type="AlphaFoldDB" id="A0A919RYS2"/>
<evidence type="ECO:0000313" key="2">
    <source>
        <dbReference type="Proteomes" id="UP000679179"/>
    </source>
</evidence>
<sequence>MMIRPNLDIDTVVVKKSGIDTTDIDGEKAMMDLDNGRYFILNEVGSSIWDIISEPCSVREIVSHLMKEYDVDAATCEHSTLKFLEELNNAEFITIK</sequence>
<dbReference type="InterPro" id="IPR008792">
    <property type="entry name" value="PQQD"/>
</dbReference>
<dbReference type="Gene3D" id="1.10.10.1150">
    <property type="entry name" value="Coenzyme PQQ synthesis protein D (PqqD)"/>
    <property type="match status" value="1"/>
</dbReference>
<protein>
    <recommendedName>
        <fullName evidence="3">Coenzyme PQQ synthesis protein D (PqqD)</fullName>
    </recommendedName>
</protein>
<dbReference type="Pfam" id="PF05402">
    <property type="entry name" value="PqqD"/>
    <property type="match status" value="1"/>
</dbReference>
<dbReference type="Proteomes" id="UP000679179">
    <property type="component" value="Unassembled WGS sequence"/>
</dbReference>
<name>A0A919RYS2_9CLOT</name>
<dbReference type="RefSeq" id="WP_246503484.1">
    <property type="nucleotide sequence ID" value="NZ_BOPZ01000009.1"/>
</dbReference>
<proteinExistence type="predicted"/>
<accession>A0A919RYS2</accession>
<dbReference type="NCBIfam" id="NF033536">
    <property type="entry name" value="lasso_PqqD_Bac"/>
    <property type="match status" value="1"/>
</dbReference>
<reference evidence="1" key="1">
    <citation type="submission" date="2021-03" db="EMBL/GenBank/DDBJ databases">
        <title>Taxonomic study of Clostridium polyendosporum from meadow-gley soil under rice.</title>
        <authorList>
            <person name="Kobayashi H."/>
            <person name="Tanizawa Y."/>
            <person name="Yagura M."/>
        </authorList>
    </citation>
    <scope>NUCLEOTIDE SEQUENCE</scope>
    <source>
        <strain evidence="1">JCM 30710</strain>
    </source>
</reference>